<dbReference type="InterPro" id="IPR028037">
    <property type="entry name" value="Antitoxin_Rv0909/MT0933"/>
</dbReference>
<protein>
    <submittedName>
        <fullName evidence="2">Uncharacterized protein</fullName>
    </submittedName>
</protein>
<dbReference type="Pfam" id="PF14013">
    <property type="entry name" value="MT0933_antitox"/>
    <property type="match status" value="1"/>
</dbReference>
<reference evidence="2 3" key="1">
    <citation type="submission" date="2017-02" db="EMBL/GenBank/DDBJ databases">
        <authorList>
            <person name="Peterson S.W."/>
        </authorList>
    </citation>
    <scope>NUCLEOTIDE SEQUENCE [LARGE SCALE GENOMIC DNA]</scope>
    <source>
        <strain evidence="2 3">B Ar 00.02</strain>
    </source>
</reference>
<feature type="compositionally biased region" description="Basic and acidic residues" evidence="1">
    <location>
        <begin position="31"/>
        <end position="85"/>
    </location>
</feature>
<gene>
    <name evidence="2" type="ORF">FM101_07350</name>
</gene>
<accession>A0A1R4G3B4</accession>
<evidence type="ECO:0000313" key="2">
    <source>
        <dbReference type="EMBL" id="SJM62472.1"/>
    </source>
</evidence>
<sequence>MEDRGTESTNWKPTKVGQEMGLGDSLGGLGDKAKDLKNEHGDKINDGVDAAQDKFGDQLGDHKDQIDGAQEKFLGGDDKKDGKDK</sequence>
<evidence type="ECO:0000313" key="3">
    <source>
        <dbReference type="Proteomes" id="UP000195913"/>
    </source>
</evidence>
<dbReference type="Proteomes" id="UP000195913">
    <property type="component" value="Unassembled WGS sequence"/>
</dbReference>
<organism evidence="2 3">
    <name type="scientific">Arthrobacter rhombi</name>
    <dbReference type="NCBI Taxonomy" id="71253"/>
    <lineage>
        <taxon>Bacteria</taxon>
        <taxon>Bacillati</taxon>
        <taxon>Actinomycetota</taxon>
        <taxon>Actinomycetes</taxon>
        <taxon>Micrococcales</taxon>
        <taxon>Micrococcaceae</taxon>
        <taxon>Arthrobacter</taxon>
    </lineage>
</organism>
<keyword evidence="3" id="KW-1185">Reference proteome</keyword>
<dbReference type="EMBL" id="FUHW01000026">
    <property type="protein sequence ID" value="SJM62472.1"/>
    <property type="molecule type" value="Genomic_DNA"/>
</dbReference>
<name>A0A1R4G3B4_9MICC</name>
<proteinExistence type="predicted"/>
<evidence type="ECO:0000256" key="1">
    <source>
        <dbReference type="SAM" id="MobiDB-lite"/>
    </source>
</evidence>
<feature type="region of interest" description="Disordered" evidence="1">
    <location>
        <begin position="1"/>
        <end position="85"/>
    </location>
</feature>
<dbReference type="AlphaFoldDB" id="A0A1R4G3B4"/>